<dbReference type="AlphaFoldDB" id="A0A6A6UVG1"/>
<name>A0A6A6UVG1_9PLEO</name>
<evidence type="ECO:0000313" key="2">
    <source>
        <dbReference type="Proteomes" id="UP000799440"/>
    </source>
</evidence>
<dbReference type="OrthoDB" id="3440282at2759"/>
<protein>
    <submittedName>
        <fullName evidence="1">Uncharacterized protein</fullName>
    </submittedName>
</protein>
<accession>A0A6A6UVG1</accession>
<proteinExistence type="predicted"/>
<sequence>MKTTQFWASIALAQITNAQRYPEPTPEVSDCEANLITTLCDYKKPELGTAVASSGKKMCWEYCNDNPPCNFVIFLAGNPYTGTGTCWLYPGEDFDESLGEPGCGADHLSVFDKPVCANQPTPTNGVVCEATASPSAVASICDYPPPDEQCWYDCAASSGASNCLSQCAGRENCAFAVFNALNENSSPYGSGNCWMYPNGTFDASKAGSCDGNGGKPNQFVYENKCPPGPVGALMVVGVAVLFY</sequence>
<keyword evidence="2" id="KW-1185">Reference proteome</keyword>
<gene>
    <name evidence="1" type="ORF">M011DRAFT_293579</name>
</gene>
<dbReference type="EMBL" id="MU006614">
    <property type="protein sequence ID" value="KAF2742125.1"/>
    <property type="molecule type" value="Genomic_DNA"/>
</dbReference>
<evidence type="ECO:0000313" key="1">
    <source>
        <dbReference type="EMBL" id="KAF2742125.1"/>
    </source>
</evidence>
<reference evidence="1" key="1">
    <citation type="journal article" date="2020" name="Stud. Mycol.">
        <title>101 Dothideomycetes genomes: a test case for predicting lifestyles and emergence of pathogens.</title>
        <authorList>
            <person name="Haridas S."/>
            <person name="Albert R."/>
            <person name="Binder M."/>
            <person name="Bloem J."/>
            <person name="Labutti K."/>
            <person name="Salamov A."/>
            <person name="Andreopoulos B."/>
            <person name="Baker S."/>
            <person name="Barry K."/>
            <person name="Bills G."/>
            <person name="Bluhm B."/>
            <person name="Cannon C."/>
            <person name="Castanera R."/>
            <person name="Culley D."/>
            <person name="Daum C."/>
            <person name="Ezra D."/>
            <person name="Gonzalez J."/>
            <person name="Henrissat B."/>
            <person name="Kuo A."/>
            <person name="Liang C."/>
            <person name="Lipzen A."/>
            <person name="Lutzoni F."/>
            <person name="Magnuson J."/>
            <person name="Mondo S."/>
            <person name="Nolan M."/>
            <person name="Ohm R."/>
            <person name="Pangilinan J."/>
            <person name="Park H.-J."/>
            <person name="Ramirez L."/>
            <person name="Alfaro M."/>
            <person name="Sun H."/>
            <person name="Tritt A."/>
            <person name="Yoshinaga Y."/>
            <person name="Zwiers L.-H."/>
            <person name="Turgeon B."/>
            <person name="Goodwin S."/>
            <person name="Spatafora J."/>
            <person name="Crous P."/>
            <person name="Grigoriev I."/>
        </authorList>
    </citation>
    <scope>NUCLEOTIDE SEQUENCE</scope>
    <source>
        <strain evidence="1">CBS 119925</strain>
    </source>
</reference>
<organism evidence="1 2">
    <name type="scientific">Sporormia fimetaria CBS 119925</name>
    <dbReference type="NCBI Taxonomy" id="1340428"/>
    <lineage>
        <taxon>Eukaryota</taxon>
        <taxon>Fungi</taxon>
        <taxon>Dikarya</taxon>
        <taxon>Ascomycota</taxon>
        <taxon>Pezizomycotina</taxon>
        <taxon>Dothideomycetes</taxon>
        <taxon>Pleosporomycetidae</taxon>
        <taxon>Pleosporales</taxon>
        <taxon>Sporormiaceae</taxon>
        <taxon>Sporormia</taxon>
    </lineage>
</organism>
<dbReference type="Proteomes" id="UP000799440">
    <property type="component" value="Unassembled WGS sequence"/>
</dbReference>